<dbReference type="PANTHER" id="PTHR22791:SF6">
    <property type="entry name" value="RING-TYPE DOMAIN-CONTAINING PROTEIN"/>
    <property type="match status" value="1"/>
</dbReference>
<dbReference type="SUPFAM" id="SSF57850">
    <property type="entry name" value="RING/U-box"/>
    <property type="match status" value="1"/>
</dbReference>
<dbReference type="GO" id="GO:0008270">
    <property type="term" value="F:zinc ion binding"/>
    <property type="evidence" value="ECO:0007669"/>
    <property type="project" value="UniProtKB-KW"/>
</dbReference>
<feature type="non-terminal residue" evidence="6">
    <location>
        <position position="1"/>
    </location>
</feature>
<dbReference type="AlphaFoldDB" id="V8NP08"/>
<evidence type="ECO:0000313" key="7">
    <source>
        <dbReference type="Proteomes" id="UP000018936"/>
    </source>
</evidence>
<dbReference type="OrthoDB" id="252722at2759"/>
<accession>V8NP08</accession>
<gene>
    <name evidence="6" type="ORF">L345_10418</name>
</gene>
<keyword evidence="2 4" id="KW-0863">Zinc-finger</keyword>
<proteinExistence type="predicted"/>
<evidence type="ECO:0000313" key="6">
    <source>
        <dbReference type="EMBL" id="ETE63815.1"/>
    </source>
</evidence>
<dbReference type="GO" id="GO:0016567">
    <property type="term" value="P:protein ubiquitination"/>
    <property type="evidence" value="ECO:0007669"/>
    <property type="project" value="TreeGrafter"/>
</dbReference>
<evidence type="ECO:0000259" key="5">
    <source>
        <dbReference type="PROSITE" id="PS50089"/>
    </source>
</evidence>
<keyword evidence="7" id="KW-1185">Reference proteome</keyword>
<evidence type="ECO:0000256" key="2">
    <source>
        <dbReference type="ARBA" id="ARBA00022771"/>
    </source>
</evidence>
<evidence type="ECO:0000256" key="3">
    <source>
        <dbReference type="ARBA" id="ARBA00022833"/>
    </source>
</evidence>
<dbReference type="InterPro" id="IPR017907">
    <property type="entry name" value="Znf_RING_CS"/>
</dbReference>
<dbReference type="PANTHER" id="PTHR22791">
    <property type="entry name" value="RING-TYPE DOMAIN-CONTAINING PROTEIN"/>
    <property type="match status" value="1"/>
</dbReference>
<dbReference type="InterPro" id="IPR051435">
    <property type="entry name" value="RING_finger_E3_ubiq-ligases"/>
</dbReference>
<feature type="domain" description="RING-type" evidence="5">
    <location>
        <begin position="14"/>
        <end position="63"/>
    </location>
</feature>
<dbReference type="Pfam" id="PF14634">
    <property type="entry name" value="zf-RING_5"/>
    <property type="match status" value="1"/>
</dbReference>
<sequence>MALLSSADGCGKECNICYESYQEVSTRRVPKLLWCSHTVCLACLRKLVCQSRVVSFVVCPFCRMATLVPQGGLQALRNNEALLQEIGPPGAEASQATSEDDLEEDKDSTRVSNWSFGNVALSVEYTYRPTSPIFTISSIVPVFSTGFHAGMQSGLRLQEMQNAVVVEMPPRTSSAPASVENLRICFAMTLILLRKTSGLSDPAVMRSPLSIYCSLSGCCCDFTQFSPWQAEMTVVPNGDDLQFLGAPARHN</sequence>
<dbReference type="SMART" id="SM00184">
    <property type="entry name" value="RING"/>
    <property type="match status" value="1"/>
</dbReference>
<keyword evidence="3" id="KW-0862">Zinc</keyword>
<evidence type="ECO:0000256" key="1">
    <source>
        <dbReference type="ARBA" id="ARBA00022723"/>
    </source>
</evidence>
<organism evidence="6 7">
    <name type="scientific">Ophiophagus hannah</name>
    <name type="common">King cobra</name>
    <name type="synonym">Naja hannah</name>
    <dbReference type="NCBI Taxonomy" id="8665"/>
    <lineage>
        <taxon>Eukaryota</taxon>
        <taxon>Metazoa</taxon>
        <taxon>Chordata</taxon>
        <taxon>Craniata</taxon>
        <taxon>Vertebrata</taxon>
        <taxon>Euteleostomi</taxon>
        <taxon>Lepidosauria</taxon>
        <taxon>Squamata</taxon>
        <taxon>Bifurcata</taxon>
        <taxon>Unidentata</taxon>
        <taxon>Episquamata</taxon>
        <taxon>Toxicofera</taxon>
        <taxon>Serpentes</taxon>
        <taxon>Colubroidea</taxon>
        <taxon>Elapidae</taxon>
        <taxon>Elapinae</taxon>
        <taxon>Ophiophagus</taxon>
    </lineage>
</organism>
<dbReference type="InterPro" id="IPR001841">
    <property type="entry name" value="Znf_RING"/>
</dbReference>
<comment type="caution">
    <text evidence="6">The sequence shown here is derived from an EMBL/GenBank/DDBJ whole genome shotgun (WGS) entry which is preliminary data.</text>
</comment>
<dbReference type="PROSITE" id="PS00518">
    <property type="entry name" value="ZF_RING_1"/>
    <property type="match status" value="1"/>
</dbReference>
<dbReference type="Proteomes" id="UP000018936">
    <property type="component" value="Unassembled WGS sequence"/>
</dbReference>
<name>V8NP08_OPHHA</name>
<dbReference type="EMBL" id="AZIM01002552">
    <property type="protein sequence ID" value="ETE63815.1"/>
    <property type="molecule type" value="Genomic_DNA"/>
</dbReference>
<dbReference type="Gene3D" id="3.30.40.10">
    <property type="entry name" value="Zinc/RING finger domain, C3HC4 (zinc finger)"/>
    <property type="match status" value="1"/>
</dbReference>
<dbReference type="GO" id="GO:0061630">
    <property type="term" value="F:ubiquitin protein ligase activity"/>
    <property type="evidence" value="ECO:0007669"/>
    <property type="project" value="TreeGrafter"/>
</dbReference>
<protein>
    <recommendedName>
        <fullName evidence="5">RING-type domain-containing protein</fullName>
    </recommendedName>
</protein>
<dbReference type="PROSITE" id="PS50089">
    <property type="entry name" value="ZF_RING_2"/>
    <property type="match status" value="1"/>
</dbReference>
<keyword evidence="1" id="KW-0479">Metal-binding</keyword>
<reference evidence="6 7" key="1">
    <citation type="journal article" date="2013" name="Proc. Natl. Acad. Sci. U.S.A.">
        <title>The king cobra genome reveals dynamic gene evolution and adaptation in the snake venom system.</title>
        <authorList>
            <person name="Vonk F.J."/>
            <person name="Casewell N.R."/>
            <person name="Henkel C.V."/>
            <person name="Heimberg A.M."/>
            <person name="Jansen H.J."/>
            <person name="McCleary R.J."/>
            <person name="Kerkkamp H.M."/>
            <person name="Vos R.A."/>
            <person name="Guerreiro I."/>
            <person name="Calvete J.J."/>
            <person name="Wuster W."/>
            <person name="Woods A.E."/>
            <person name="Logan J.M."/>
            <person name="Harrison R.A."/>
            <person name="Castoe T.A."/>
            <person name="de Koning A.P."/>
            <person name="Pollock D.D."/>
            <person name="Yandell M."/>
            <person name="Calderon D."/>
            <person name="Renjifo C."/>
            <person name="Currier R.B."/>
            <person name="Salgado D."/>
            <person name="Pla D."/>
            <person name="Sanz L."/>
            <person name="Hyder A.S."/>
            <person name="Ribeiro J.M."/>
            <person name="Arntzen J.W."/>
            <person name="van den Thillart G.E."/>
            <person name="Boetzer M."/>
            <person name="Pirovano W."/>
            <person name="Dirks R.P."/>
            <person name="Spaink H.P."/>
            <person name="Duboule D."/>
            <person name="McGlinn E."/>
            <person name="Kini R.M."/>
            <person name="Richardson M.K."/>
        </authorList>
    </citation>
    <scope>NUCLEOTIDE SEQUENCE</scope>
    <source>
        <tissue evidence="6">Blood</tissue>
    </source>
</reference>
<dbReference type="InterPro" id="IPR013083">
    <property type="entry name" value="Znf_RING/FYVE/PHD"/>
</dbReference>
<evidence type="ECO:0000256" key="4">
    <source>
        <dbReference type="PROSITE-ProRule" id="PRU00175"/>
    </source>
</evidence>